<name>A0A6N3EFN9_9FIRM</name>
<dbReference type="EMBL" id="CACRUQ010000021">
    <property type="protein sequence ID" value="VYU38588.1"/>
    <property type="molecule type" value="Genomic_DNA"/>
</dbReference>
<organism evidence="2">
    <name type="scientific">[Ruminococcus] torques</name>
    <dbReference type="NCBI Taxonomy" id="33039"/>
    <lineage>
        <taxon>Bacteria</taxon>
        <taxon>Bacillati</taxon>
        <taxon>Bacillota</taxon>
        <taxon>Clostridia</taxon>
        <taxon>Lachnospirales</taxon>
        <taxon>Lachnospiraceae</taxon>
        <taxon>Mediterraneibacter</taxon>
    </lineage>
</organism>
<dbReference type="RefSeq" id="WP_423248826.1">
    <property type="nucleotide sequence ID" value="NZ_CACRUQ010000021.1"/>
</dbReference>
<gene>
    <name evidence="2" type="ORF">RTLFYP15_02261</name>
</gene>
<sequence length="163" mass="17363">MVRYKQILAAACVFAALGASNVAAAETTLNENDLVIDKTVTVIGDQVLPDSEELAKVEEVKTGSIQVVLTDGKAGTNKSNVMFSCQKVAEIVHGEYVLTDSYKKSEVDLNAIENANDLKTAAEKLLTTAGESTKHLYLYAGANQGTYDRVCIFLSQKGCGIPG</sequence>
<proteinExistence type="predicted"/>
<dbReference type="AlphaFoldDB" id="A0A6N3EFN9"/>
<reference evidence="2" key="1">
    <citation type="submission" date="2019-11" db="EMBL/GenBank/DDBJ databases">
        <authorList>
            <person name="Feng L."/>
        </authorList>
    </citation>
    <scope>NUCLEOTIDE SEQUENCE</scope>
    <source>
        <strain evidence="2">RtorquesLFYP15</strain>
    </source>
</reference>
<evidence type="ECO:0000313" key="2">
    <source>
        <dbReference type="EMBL" id="VYU38588.1"/>
    </source>
</evidence>
<feature type="chain" id="PRO_5038576907" evidence="1">
    <location>
        <begin position="25"/>
        <end position="163"/>
    </location>
</feature>
<protein>
    <submittedName>
        <fullName evidence="2">Uncharacterized protein</fullName>
    </submittedName>
</protein>
<keyword evidence="1" id="KW-0732">Signal</keyword>
<accession>A0A6N3EFN9</accession>
<feature type="signal peptide" evidence="1">
    <location>
        <begin position="1"/>
        <end position="24"/>
    </location>
</feature>
<evidence type="ECO:0000256" key="1">
    <source>
        <dbReference type="SAM" id="SignalP"/>
    </source>
</evidence>